<sequence length="111" mass="12209">MTKKAPQKLTIRLTGDWSITGVTQQLLPLTEYLASLSKTDPQQTRPVVDLAEVALFDACGCQLLAILFRHLKLLGFAPAMDCLPNELRDHIEHLGFGHEFAAAMDTAKGYA</sequence>
<dbReference type="RefSeq" id="WP_207162532.1">
    <property type="nucleotide sequence ID" value="NZ_CP071382.1"/>
</dbReference>
<dbReference type="Proteomes" id="UP000663651">
    <property type="component" value="Chromosome"/>
</dbReference>
<dbReference type="InterPro" id="IPR036513">
    <property type="entry name" value="STAS_dom_sf"/>
</dbReference>
<name>A0ABX7Q1B7_9BACT</name>
<dbReference type="EMBL" id="CP071382">
    <property type="protein sequence ID" value="QSV44718.1"/>
    <property type="molecule type" value="Genomic_DNA"/>
</dbReference>
<gene>
    <name evidence="1" type="ORF">JZM60_11125</name>
</gene>
<proteinExistence type="predicted"/>
<organism evidence="1 2">
    <name type="scientific">Geobacter benzoatilyticus</name>
    <dbReference type="NCBI Taxonomy" id="2815309"/>
    <lineage>
        <taxon>Bacteria</taxon>
        <taxon>Pseudomonadati</taxon>
        <taxon>Thermodesulfobacteriota</taxon>
        <taxon>Desulfuromonadia</taxon>
        <taxon>Geobacterales</taxon>
        <taxon>Geobacteraceae</taxon>
        <taxon>Geobacter</taxon>
    </lineage>
</organism>
<dbReference type="SUPFAM" id="SSF52091">
    <property type="entry name" value="SpoIIaa-like"/>
    <property type="match status" value="1"/>
</dbReference>
<keyword evidence="2" id="KW-1185">Reference proteome</keyword>
<evidence type="ECO:0008006" key="3">
    <source>
        <dbReference type="Google" id="ProtNLM"/>
    </source>
</evidence>
<protein>
    <recommendedName>
        <fullName evidence="3">STAS domain-containing protein</fullName>
    </recommendedName>
</protein>
<reference evidence="1 2" key="1">
    <citation type="submission" date="2021-03" db="EMBL/GenBank/DDBJ databases">
        <title>Geobacter metallireducens gen. nov. sp. nov., a microorganism capable of coupling the complete oxidation of organic compounds to the reduction of iron and other metals.</title>
        <authorList>
            <person name="Li Y."/>
        </authorList>
    </citation>
    <scope>NUCLEOTIDE SEQUENCE [LARGE SCALE GENOMIC DNA]</scope>
    <source>
        <strain evidence="1 2">Jerry-YX</strain>
    </source>
</reference>
<evidence type="ECO:0000313" key="1">
    <source>
        <dbReference type="EMBL" id="QSV44718.1"/>
    </source>
</evidence>
<accession>A0ABX7Q1B7</accession>
<evidence type="ECO:0000313" key="2">
    <source>
        <dbReference type="Proteomes" id="UP000663651"/>
    </source>
</evidence>